<sequence>MGRGKGDQNYWYYTYYTYTKLLAISCGFKQNPKQFMITWILQVHNQWSHALSLNSWELVVLLDNLTHNAIFNYHCNALFGQWHGTACLAAHSLLSVLKVLPALRGHQAAFLALDQQGGVHPATVQDGHPRLDLL</sequence>
<accession>A0ABQ9V9W7</accession>
<keyword evidence="2" id="KW-1185">Reference proteome</keyword>
<dbReference type="EMBL" id="JASSZA010000007">
    <property type="protein sequence ID" value="KAK2106151.1"/>
    <property type="molecule type" value="Genomic_DNA"/>
</dbReference>
<dbReference type="Proteomes" id="UP001266305">
    <property type="component" value="Unassembled WGS sequence"/>
</dbReference>
<organism evidence="1 2">
    <name type="scientific">Saguinus oedipus</name>
    <name type="common">Cotton-top tamarin</name>
    <name type="synonym">Oedipomidas oedipus</name>
    <dbReference type="NCBI Taxonomy" id="9490"/>
    <lineage>
        <taxon>Eukaryota</taxon>
        <taxon>Metazoa</taxon>
        <taxon>Chordata</taxon>
        <taxon>Craniata</taxon>
        <taxon>Vertebrata</taxon>
        <taxon>Euteleostomi</taxon>
        <taxon>Mammalia</taxon>
        <taxon>Eutheria</taxon>
        <taxon>Euarchontoglires</taxon>
        <taxon>Primates</taxon>
        <taxon>Haplorrhini</taxon>
        <taxon>Platyrrhini</taxon>
        <taxon>Cebidae</taxon>
        <taxon>Callitrichinae</taxon>
        <taxon>Saguinus</taxon>
    </lineage>
</organism>
<evidence type="ECO:0000313" key="1">
    <source>
        <dbReference type="EMBL" id="KAK2106151.1"/>
    </source>
</evidence>
<dbReference type="PANTHER" id="PTHR48195:SF1">
    <property type="entry name" value="RIKEN CDNA 2410002F23 GENE"/>
    <property type="match status" value="1"/>
</dbReference>
<reference evidence="1 2" key="1">
    <citation type="submission" date="2023-05" db="EMBL/GenBank/DDBJ databases">
        <title>B98-5 Cell Line De Novo Hybrid Assembly: An Optical Mapping Approach.</title>
        <authorList>
            <person name="Kananen K."/>
            <person name="Auerbach J.A."/>
            <person name="Kautto E."/>
            <person name="Blachly J.S."/>
        </authorList>
    </citation>
    <scope>NUCLEOTIDE SEQUENCE [LARGE SCALE GENOMIC DNA]</scope>
    <source>
        <strain evidence="1">B95-8</strain>
        <tissue evidence="1">Cell line</tissue>
    </source>
</reference>
<name>A0ABQ9V9W7_SAGOE</name>
<evidence type="ECO:0000313" key="2">
    <source>
        <dbReference type="Proteomes" id="UP001266305"/>
    </source>
</evidence>
<proteinExistence type="predicted"/>
<comment type="caution">
    <text evidence="1">The sequence shown here is derived from an EMBL/GenBank/DDBJ whole genome shotgun (WGS) entry which is preliminary data.</text>
</comment>
<gene>
    <name evidence="1" type="ORF">P7K49_015665</name>
</gene>
<protein>
    <submittedName>
        <fullName evidence="1">Uncharacterized protein</fullName>
    </submittedName>
</protein>
<dbReference type="InterPro" id="IPR053270">
    <property type="entry name" value="Fv1_restriction_factor"/>
</dbReference>
<dbReference type="PANTHER" id="PTHR48195">
    <property type="entry name" value="FRIEND VIRUS SUSCEPTIBILITY PROTEIN 1"/>
    <property type="match status" value="1"/>
</dbReference>